<dbReference type="Pfam" id="PF16363">
    <property type="entry name" value="GDP_Man_Dehyd"/>
    <property type="match status" value="1"/>
</dbReference>
<reference evidence="3" key="1">
    <citation type="submission" date="2016-01" db="EMBL/GenBank/DDBJ databases">
        <title>Draft genome sequence of Thermodesulfovibrio aggregans strain TGE-P1.</title>
        <authorList>
            <person name="Sekiguchi Y."/>
            <person name="Ohashi A."/>
            <person name="Matsuura N."/>
            <person name="Tourlousse M.D."/>
        </authorList>
    </citation>
    <scope>NUCLEOTIDE SEQUENCE [LARGE SCALE GENOMIC DNA]</scope>
    <source>
        <strain evidence="3">TGE-P1</strain>
    </source>
</reference>
<dbReference type="InterPro" id="IPR016040">
    <property type="entry name" value="NAD(P)-bd_dom"/>
</dbReference>
<dbReference type="AlphaFoldDB" id="A0A0U9HQZ5"/>
<dbReference type="PRINTS" id="PR01713">
    <property type="entry name" value="NUCEPIMERASE"/>
</dbReference>
<dbReference type="Gene3D" id="3.40.50.720">
    <property type="entry name" value="NAD(P)-binding Rossmann-like Domain"/>
    <property type="match status" value="1"/>
</dbReference>
<evidence type="ECO:0000313" key="3">
    <source>
        <dbReference type="Proteomes" id="UP000054976"/>
    </source>
</evidence>
<dbReference type="Proteomes" id="UP000054976">
    <property type="component" value="Unassembled WGS sequence"/>
</dbReference>
<dbReference type="STRING" id="86166.TAGGR_11027"/>
<accession>A0A0U9HQZ5</accession>
<organism evidence="2 3">
    <name type="scientific">Thermodesulfovibrio aggregans</name>
    <dbReference type="NCBI Taxonomy" id="86166"/>
    <lineage>
        <taxon>Bacteria</taxon>
        <taxon>Pseudomonadati</taxon>
        <taxon>Nitrospirota</taxon>
        <taxon>Thermodesulfovibrionia</taxon>
        <taxon>Thermodesulfovibrionales</taxon>
        <taxon>Thermodesulfovibrionaceae</taxon>
        <taxon>Thermodesulfovibrio</taxon>
    </lineage>
</organism>
<evidence type="ECO:0000259" key="1">
    <source>
        <dbReference type="Pfam" id="PF16363"/>
    </source>
</evidence>
<keyword evidence="3" id="KW-1185">Reference proteome</keyword>
<protein>
    <submittedName>
        <fullName evidence="2">Nucleoside-diphosphate-sugar epimerase</fullName>
    </submittedName>
</protein>
<gene>
    <name evidence="2" type="ORF">TAGGR_11027</name>
</gene>
<dbReference type="SUPFAM" id="SSF51735">
    <property type="entry name" value="NAD(P)-binding Rossmann-fold domains"/>
    <property type="match status" value="1"/>
</dbReference>
<dbReference type="Gene3D" id="3.90.25.10">
    <property type="entry name" value="UDP-galactose 4-epimerase, domain 1"/>
    <property type="match status" value="1"/>
</dbReference>
<proteinExistence type="predicted"/>
<sequence length="323" mass="36934">MQKILVTGSAGFIGWATCRLLLNKGLTVIGIDNVNDYYDPRMKELRLNDLKKFQNFIFYKADIEDFDNLKNIFKTHKIEGVINLAARAGVRASVENPIGYLDTNVKGTINLLECVKEYGVKNFVLASTSSVYGDTDKMPFKVSDSTDKPLAPYPASKKSAELFCYSYHYLYGINTVIPRYFTVYGPFGRPDMSIFRFIKKIDSGEPIIVYGDGKQRRDFTFVEDIAEATVRCLNLEGYKVMNLGNDRPVELIYVINLIEELLQKKAKIQWQPRHPADIYATWADISEAKQYIGWSPKVSIEEGIKITVEWFKENKPLLKDIKI</sequence>
<comment type="caution">
    <text evidence="2">The sequence shown here is derived from an EMBL/GenBank/DDBJ whole genome shotgun (WGS) entry which is preliminary data.</text>
</comment>
<dbReference type="InterPro" id="IPR036291">
    <property type="entry name" value="NAD(P)-bd_dom_sf"/>
</dbReference>
<dbReference type="EMBL" id="BCNO01000001">
    <property type="protein sequence ID" value="GAQ94841.1"/>
    <property type="molecule type" value="Genomic_DNA"/>
</dbReference>
<dbReference type="PANTHER" id="PTHR43000">
    <property type="entry name" value="DTDP-D-GLUCOSE 4,6-DEHYDRATASE-RELATED"/>
    <property type="match status" value="1"/>
</dbReference>
<dbReference type="OrthoDB" id="9801785at2"/>
<dbReference type="RefSeq" id="WP_059176261.1">
    <property type="nucleotide sequence ID" value="NZ_BCNO01000001.1"/>
</dbReference>
<name>A0A0U9HQZ5_9BACT</name>
<feature type="domain" description="NAD(P)-binding" evidence="1">
    <location>
        <begin position="5"/>
        <end position="306"/>
    </location>
</feature>
<evidence type="ECO:0000313" key="2">
    <source>
        <dbReference type="EMBL" id="GAQ94841.1"/>
    </source>
</evidence>